<comment type="subcellular location">
    <subcellularLocation>
        <location evidence="1 6">Cytoplasm</location>
    </subcellularLocation>
</comment>
<comment type="subunit">
    <text evidence="6">Homodimer.</text>
</comment>
<dbReference type="Proteomes" id="UP001164472">
    <property type="component" value="Chromosome"/>
</dbReference>
<comment type="similarity">
    <text evidence="2 6">Belongs to the PhoU family.</text>
</comment>
<evidence type="ECO:0000256" key="2">
    <source>
        <dbReference type="ARBA" id="ARBA00008107"/>
    </source>
</evidence>
<keyword evidence="4 6" id="KW-0963">Cytoplasm</keyword>
<feature type="domain" description="PhoU" evidence="7">
    <location>
        <begin position="132"/>
        <end position="217"/>
    </location>
</feature>
<feature type="domain" description="PhoU" evidence="7">
    <location>
        <begin position="30"/>
        <end position="115"/>
    </location>
</feature>
<protein>
    <recommendedName>
        <fullName evidence="6">Phosphate-specific transport system accessory protein PhoU</fullName>
    </recommendedName>
</protein>
<dbReference type="AlphaFoldDB" id="A0A9E8KN35"/>
<dbReference type="EMBL" id="CP101527">
    <property type="protein sequence ID" value="UZW74003.1"/>
    <property type="molecule type" value="Genomic_DNA"/>
</dbReference>
<evidence type="ECO:0000313" key="9">
    <source>
        <dbReference type="Proteomes" id="UP001164472"/>
    </source>
</evidence>
<evidence type="ECO:0000256" key="5">
    <source>
        <dbReference type="ARBA" id="ARBA00022592"/>
    </source>
</evidence>
<evidence type="ECO:0000256" key="3">
    <source>
        <dbReference type="ARBA" id="ARBA00022448"/>
    </source>
</evidence>
<dbReference type="PANTHER" id="PTHR42930:SF3">
    <property type="entry name" value="PHOSPHATE-SPECIFIC TRANSPORT SYSTEM ACCESSORY PROTEIN PHOU"/>
    <property type="match status" value="1"/>
</dbReference>
<dbReference type="GO" id="GO:0006817">
    <property type="term" value="P:phosphate ion transport"/>
    <property type="evidence" value="ECO:0007669"/>
    <property type="project" value="UniProtKB-KW"/>
</dbReference>
<evidence type="ECO:0000259" key="7">
    <source>
        <dbReference type="Pfam" id="PF01895"/>
    </source>
</evidence>
<dbReference type="PANTHER" id="PTHR42930">
    <property type="entry name" value="PHOSPHATE-SPECIFIC TRANSPORT SYSTEM ACCESSORY PROTEIN PHOU"/>
    <property type="match status" value="1"/>
</dbReference>
<dbReference type="InterPro" id="IPR026022">
    <property type="entry name" value="PhoU_dom"/>
</dbReference>
<evidence type="ECO:0000256" key="1">
    <source>
        <dbReference type="ARBA" id="ARBA00004496"/>
    </source>
</evidence>
<dbReference type="FunFam" id="1.20.58.220:FF:000002">
    <property type="entry name" value="Phosphate-specific transport system accessory protein PhoU"/>
    <property type="match status" value="1"/>
</dbReference>
<gene>
    <name evidence="8" type="primary">phoU</name>
    <name evidence="8" type="ORF">NNL22_13315</name>
</gene>
<accession>A0A9E8KN35</accession>
<keyword evidence="9" id="KW-1185">Reference proteome</keyword>
<dbReference type="InterPro" id="IPR028366">
    <property type="entry name" value="PhoU"/>
</dbReference>
<dbReference type="InterPro" id="IPR038078">
    <property type="entry name" value="PhoU-like_sf"/>
</dbReference>
<dbReference type="GO" id="GO:0030643">
    <property type="term" value="P:intracellular phosphate ion homeostasis"/>
    <property type="evidence" value="ECO:0007669"/>
    <property type="project" value="InterPro"/>
</dbReference>
<reference evidence="8" key="1">
    <citation type="submission" date="2022-07" db="EMBL/GenBank/DDBJ databases">
        <title>Alkalimarinus sp. nov., isolated from gut of a Alitta virens.</title>
        <authorList>
            <person name="Yang A.I."/>
            <person name="Shin N.-R."/>
        </authorList>
    </citation>
    <scope>NUCLEOTIDE SEQUENCE</scope>
    <source>
        <strain evidence="8">FA028</strain>
    </source>
</reference>
<evidence type="ECO:0000256" key="4">
    <source>
        <dbReference type="ARBA" id="ARBA00022490"/>
    </source>
</evidence>
<dbReference type="GO" id="GO:0005737">
    <property type="term" value="C:cytoplasm"/>
    <property type="evidence" value="ECO:0007669"/>
    <property type="project" value="UniProtKB-SubCell"/>
</dbReference>
<keyword evidence="5 6" id="KW-0592">Phosphate transport</keyword>
<sequence>MGVTTKDSHKQHISQQFNAELSELKNHLLVMGGVVEKQVSEAVEALVKGDGGLADSVLNRDEDVNRLELMIDEECTQVIAKRQPTASDLRLVMSVAKMVSDLERMGDEASKVAKMALKLSEEGEAPRGYVEVRHMGENVSRMVRDALDCFARFDTEKAIAVIKEDKSVDNEYRTATRSLVTFMMEDPRSISRILSVMWVLRALERIGDHACNIAEHVIYMVKGKDVRHISVELAEKAIEGRR</sequence>
<dbReference type="Pfam" id="PF01895">
    <property type="entry name" value="PhoU"/>
    <property type="match status" value="2"/>
</dbReference>
<dbReference type="Gene3D" id="1.20.58.220">
    <property type="entry name" value="Phosphate transport system protein phou homolog 2, domain 2"/>
    <property type="match status" value="2"/>
</dbReference>
<comment type="function">
    <text evidence="6">Plays a role in the regulation of phosphate uptake.</text>
</comment>
<dbReference type="FunFam" id="1.20.58.220:FF:000001">
    <property type="entry name" value="Phosphate-specific transport system accessory protein PhoU"/>
    <property type="match status" value="1"/>
</dbReference>
<dbReference type="RefSeq" id="WP_251811464.1">
    <property type="nucleotide sequence ID" value="NZ_CP101527.1"/>
</dbReference>
<dbReference type="NCBIfam" id="TIGR02135">
    <property type="entry name" value="phoU_full"/>
    <property type="match status" value="1"/>
</dbReference>
<dbReference type="PIRSF" id="PIRSF003107">
    <property type="entry name" value="PhoU"/>
    <property type="match status" value="1"/>
</dbReference>
<evidence type="ECO:0000313" key="8">
    <source>
        <dbReference type="EMBL" id="UZW74003.1"/>
    </source>
</evidence>
<organism evidence="8 9">
    <name type="scientific">Alkalimarinus sediminis</name>
    <dbReference type="NCBI Taxonomy" id="1632866"/>
    <lineage>
        <taxon>Bacteria</taxon>
        <taxon>Pseudomonadati</taxon>
        <taxon>Pseudomonadota</taxon>
        <taxon>Gammaproteobacteria</taxon>
        <taxon>Alteromonadales</taxon>
        <taxon>Alteromonadaceae</taxon>
        <taxon>Alkalimarinus</taxon>
    </lineage>
</organism>
<dbReference type="GO" id="GO:0045936">
    <property type="term" value="P:negative regulation of phosphate metabolic process"/>
    <property type="evidence" value="ECO:0007669"/>
    <property type="project" value="InterPro"/>
</dbReference>
<keyword evidence="3 6" id="KW-0813">Transport</keyword>
<name>A0A9E8KN35_9ALTE</name>
<dbReference type="KEGG" id="asem:NNL22_13315"/>
<proteinExistence type="inferred from homology"/>
<dbReference type="SUPFAM" id="SSF109755">
    <property type="entry name" value="PhoU-like"/>
    <property type="match status" value="1"/>
</dbReference>
<evidence type="ECO:0000256" key="6">
    <source>
        <dbReference type="PIRNR" id="PIRNR003107"/>
    </source>
</evidence>